<keyword evidence="2" id="KW-1185">Reference proteome</keyword>
<dbReference type="Proteomes" id="UP001157156">
    <property type="component" value="Unassembled WGS sequence"/>
</dbReference>
<dbReference type="InterPro" id="IPR036953">
    <property type="entry name" value="GreA/GreB_C_sf"/>
</dbReference>
<evidence type="ECO:0000313" key="1">
    <source>
        <dbReference type="EMBL" id="GLT15544.1"/>
    </source>
</evidence>
<dbReference type="RefSeq" id="WP_089123425.1">
    <property type="nucleotide sequence ID" value="NZ_BSPV01000009.1"/>
</dbReference>
<sequence length="161" mass="18070">MNKENLHQAIIKALIDIHDVAHQATQTAISTATDKQNIPEHKYDTLSLEAAYLAHGQAQRVHQCLQDIQAFKALPIKSLSHQDPIYLGALVELYEEQTDINKWFFVSPVAGGLMLDFEGQTIRMITLDSPLGKVLKNKRLGDEFELNIAGKERGYEVVALF</sequence>
<gene>
    <name evidence="1" type="ORF">GCM10007931_25190</name>
</gene>
<protein>
    <recommendedName>
        <fullName evidence="3">Transcription elongation factor</fullName>
    </recommendedName>
</protein>
<reference evidence="2" key="1">
    <citation type="journal article" date="2019" name="Int. J. Syst. Evol. Microbiol.">
        <title>The Global Catalogue of Microorganisms (GCM) 10K type strain sequencing project: providing services to taxonomists for standard genome sequencing and annotation.</title>
        <authorList>
            <consortium name="The Broad Institute Genomics Platform"/>
            <consortium name="The Broad Institute Genome Sequencing Center for Infectious Disease"/>
            <person name="Wu L."/>
            <person name="Ma J."/>
        </authorList>
    </citation>
    <scope>NUCLEOTIDE SEQUENCE [LARGE SCALE GENOMIC DNA]</scope>
    <source>
        <strain evidence="2">NBRC 111146</strain>
    </source>
</reference>
<accession>A0ABQ6ERU8</accession>
<evidence type="ECO:0008006" key="3">
    <source>
        <dbReference type="Google" id="ProtNLM"/>
    </source>
</evidence>
<name>A0ABQ6ERU8_9VIBR</name>
<evidence type="ECO:0000313" key="2">
    <source>
        <dbReference type="Proteomes" id="UP001157156"/>
    </source>
</evidence>
<dbReference type="EMBL" id="BSPV01000009">
    <property type="protein sequence ID" value="GLT15544.1"/>
    <property type="molecule type" value="Genomic_DNA"/>
</dbReference>
<dbReference type="Gene3D" id="3.10.50.30">
    <property type="entry name" value="Transcription elongation factor, GreA/GreB, C-terminal domain"/>
    <property type="match status" value="1"/>
</dbReference>
<organism evidence="1 2">
    <name type="scientific">Vibrio algivorus</name>
    <dbReference type="NCBI Taxonomy" id="1667024"/>
    <lineage>
        <taxon>Bacteria</taxon>
        <taxon>Pseudomonadati</taxon>
        <taxon>Pseudomonadota</taxon>
        <taxon>Gammaproteobacteria</taxon>
        <taxon>Vibrionales</taxon>
        <taxon>Vibrionaceae</taxon>
        <taxon>Vibrio</taxon>
    </lineage>
</organism>
<comment type="caution">
    <text evidence="1">The sequence shown here is derived from an EMBL/GenBank/DDBJ whole genome shotgun (WGS) entry which is preliminary data.</text>
</comment>
<dbReference type="SUPFAM" id="SSF54534">
    <property type="entry name" value="FKBP-like"/>
    <property type="match status" value="1"/>
</dbReference>
<proteinExistence type="predicted"/>